<evidence type="ECO:0000259" key="2">
    <source>
        <dbReference type="Pfam" id="PF13439"/>
    </source>
</evidence>
<reference evidence="3" key="3">
    <citation type="submission" date="2020-02" db="EMBL/GenBank/DDBJ databases">
        <authorList>
            <person name="Sarangi A.N."/>
            <person name="Ghosh S."/>
            <person name="Mukherjee M."/>
            <person name="Tripathy S."/>
        </authorList>
    </citation>
    <scope>NUCLEOTIDE SEQUENCE</scope>
    <source>
        <strain evidence="3">BDU141951</strain>
    </source>
</reference>
<proteinExistence type="predicted"/>
<dbReference type="PANTHER" id="PTHR45947:SF3">
    <property type="entry name" value="SULFOQUINOVOSYL TRANSFERASE SQD2"/>
    <property type="match status" value="1"/>
</dbReference>
<dbReference type="InterPro" id="IPR001296">
    <property type="entry name" value="Glyco_trans_1"/>
</dbReference>
<feature type="domain" description="Glycosyl transferase family 1" evidence="1">
    <location>
        <begin position="201"/>
        <end position="332"/>
    </location>
</feature>
<accession>A0A0C1V7X2</accession>
<sequence>MRIAIVHEWLATYAGSERVVEQILQLYPEADLYSLVDFLEPDERAFIQHKSVITSFIQKLPGARKHFRQYLPLMPIAIEQFDLTDYDLIISSHHAMTKGVITRADQLHISYVHTPIRYAWDLQWQYLEQAGLKRGLKGLLTRLIFHYLRLWDVATANRVDAFVANSQFIARRIHKTYRRPAQVIYPPVAVDRFRCDRPRADFYLTVSRFVPYKRVDLTIAAFNELGLPLVVIGDGDQRSQLEKIARPNIQFLGYQADAAVVDYMERCKAFIFPAEEDFGITLVEAQAAGAPAIAYGRGGATETVIPGKTGLLFSDQTVESLVQAVRQFEQAPIATPATVIRQHAEQFSEQQFRQQFRDLVEAQWSDFQPFARPSMTR</sequence>
<dbReference type="GO" id="GO:0016757">
    <property type="term" value="F:glycosyltransferase activity"/>
    <property type="evidence" value="ECO:0007669"/>
    <property type="project" value="InterPro"/>
</dbReference>
<feature type="domain" description="Glycosyltransferase subfamily 4-like N-terminal" evidence="2">
    <location>
        <begin position="15"/>
        <end position="192"/>
    </location>
</feature>
<dbReference type="PANTHER" id="PTHR45947">
    <property type="entry name" value="SULFOQUINOVOSYL TRANSFERASE SQD2"/>
    <property type="match status" value="1"/>
</dbReference>
<dbReference type="Pfam" id="PF13439">
    <property type="entry name" value="Glyco_transf_4"/>
    <property type="match status" value="1"/>
</dbReference>
<dbReference type="Gene3D" id="3.40.50.2000">
    <property type="entry name" value="Glycogen Phosphorylase B"/>
    <property type="match status" value="2"/>
</dbReference>
<reference evidence="3" key="1">
    <citation type="submission" date="2014-11" db="EMBL/GenBank/DDBJ databases">
        <authorList>
            <person name="Malar M.C."/>
            <person name="Sen D."/>
            <person name="Tripathy S."/>
        </authorList>
    </citation>
    <scope>NUCLEOTIDE SEQUENCE</scope>
    <source>
        <strain evidence="3">BDU141951</strain>
    </source>
</reference>
<organism evidence="3">
    <name type="scientific">Lyngbya confervoides BDU141951</name>
    <dbReference type="NCBI Taxonomy" id="1574623"/>
    <lineage>
        <taxon>Bacteria</taxon>
        <taxon>Bacillati</taxon>
        <taxon>Cyanobacteriota</taxon>
        <taxon>Cyanophyceae</taxon>
        <taxon>Oscillatoriophycideae</taxon>
        <taxon>Oscillatoriales</taxon>
        <taxon>Microcoleaceae</taxon>
        <taxon>Lyngbya</taxon>
    </lineage>
</organism>
<dbReference type="InterPro" id="IPR028098">
    <property type="entry name" value="Glyco_trans_4-like_N"/>
</dbReference>
<reference evidence="3" key="2">
    <citation type="journal article" date="2015" name="Genome Announc.">
        <title>Draft Genome Sequence of Filamentous Marine Cyanobacterium Lyngbya confervoides Strain BDU141951.</title>
        <authorList>
            <person name="Chandrababunaidu M.M."/>
            <person name="Sen D."/>
            <person name="Tripathy S."/>
        </authorList>
    </citation>
    <scope>NUCLEOTIDE SEQUENCE</scope>
    <source>
        <strain evidence="3">BDU141951</strain>
    </source>
</reference>
<dbReference type="AlphaFoldDB" id="A0A0C1V7X2"/>
<protein>
    <submittedName>
        <fullName evidence="3">Glycosyltransferase family 4 protein</fullName>
    </submittedName>
</protein>
<dbReference type="SUPFAM" id="SSF53756">
    <property type="entry name" value="UDP-Glycosyltransferase/glycogen phosphorylase"/>
    <property type="match status" value="1"/>
</dbReference>
<comment type="caution">
    <text evidence="3">The sequence shown here is derived from an EMBL/GenBank/DDBJ whole genome shotgun (WGS) entry which is preliminary data.</text>
</comment>
<name>A0A0C1V7X2_9CYAN</name>
<dbReference type="Pfam" id="PF00534">
    <property type="entry name" value="Glycos_transf_1"/>
    <property type="match status" value="1"/>
</dbReference>
<gene>
    <name evidence="3" type="ORF">QQ91_015595</name>
</gene>
<dbReference type="EMBL" id="JTHE02000003">
    <property type="protein sequence ID" value="NEV68535.1"/>
    <property type="molecule type" value="Genomic_DNA"/>
</dbReference>
<evidence type="ECO:0000313" key="3">
    <source>
        <dbReference type="EMBL" id="NEV68535.1"/>
    </source>
</evidence>
<evidence type="ECO:0000259" key="1">
    <source>
        <dbReference type="Pfam" id="PF00534"/>
    </source>
</evidence>
<dbReference type="InterPro" id="IPR050194">
    <property type="entry name" value="Glycosyltransferase_grp1"/>
</dbReference>